<proteinExistence type="inferred from homology"/>
<dbReference type="RefSeq" id="WP_114184314.1">
    <property type="nucleotide sequence ID" value="NZ_BJYU01000001.1"/>
</dbReference>
<dbReference type="PANTHER" id="PTHR43489">
    <property type="entry name" value="ISOMERASE"/>
    <property type="match status" value="1"/>
</dbReference>
<dbReference type="GO" id="GO:0046487">
    <property type="term" value="P:glyoxylate metabolic process"/>
    <property type="evidence" value="ECO:0007669"/>
    <property type="project" value="TreeGrafter"/>
</dbReference>
<dbReference type="Gene3D" id="3.20.20.150">
    <property type="entry name" value="Divalent-metal-dependent TIM barrel enzymes"/>
    <property type="match status" value="1"/>
</dbReference>
<name>A0A512BKF6_9HYPH</name>
<sequence length="270" mass="29247">MPRFSANLGFLFTERPETDRITAAAAAGFRAVEMHWPYQVPASDMRDALTKAQVTMLGLNTAVGNAAAGDFGLGALPGRESEFEQTVDQALSYGAAIGATAVHCMAGVVSAEDFAAAERTFVSNLKEAADKAAQASIMVLLEPINHRDKPNYFLSRIEQAASIIDQVGRTNVKIMFDCYHTQITQGDLTTRLKTYLDIIGHVQIAAVPSRAEPDEGEVNYRDICSVLDRLGYQGWIGAEYKPRGRTEDGLGWLRALSGNTTPSSSREITA</sequence>
<dbReference type="FunFam" id="3.20.20.150:FF:000007">
    <property type="entry name" value="Hydroxypyruvate isomerase"/>
    <property type="match status" value="1"/>
</dbReference>
<dbReference type="EMBL" id="BJYU01000001">
    <property type="protein sequence ID" value="GEO12408.1"/>
    <property type="molecule type" value="Genomic_DNA"/>
</dbReference>
<dbReference type="InterPro" id="IPR026040">
    <property type="entry name" value="HyI-like"/>
</dbReference>
<protein>
    <submittedName>
        <fullName evidence="5">Hydroxypyruvate isomerase</fullName>
    </submittedName>
</protein>
<dbReference type="Proteomes" id="UP000321085">
    <property type="component" value="Unassembled WGS sequence"/>
</dbReference>
<dbReference type="InterPro" id="IPR036237">
    <property type="entry name" value="Xyl_isomerase-like_sf"/>
</dbReference>
<keyword evidence="5" id="KW-0670">Pyruvate</keyword>
<evidence type="ECO:0000259" key="4">
    <source>
        <dbReference type="Pfam" id="PF01261"/>
    </source>
</evidence>
<keyword evidence="6" id="KW-1185">Reference proteome</keyword>
<feature type="domain" description="Xylose isomerase-like TIM barrel" evidence="4">
    <location>
        <begin position="22"/>
        <end position="255"/>
    </location>
</feature>
<evidence type="ECO:0000256" key="1">
    <source>
        <dbReference type="ARBA" id="ARBA00023235"/>
    </source>
</evidence>
<dbReference type="SUPFAM" id="SSF51658">
    <property type="entry name" value="Xylose isomerase-like"/>
    <property type="match status" value="1"/>
</dbReference>
<organism evidence="5 6">
    <name type="scientific">Microvirga aerophila</name>
    <dbReference type="NCBI Taxonomy" id="670291"/>
    <lineage>
        <taxon>Bacteria</taxon>
        <taxon>Pseudomonadati</taxon>
        <taxon>Pseudomonadota</taxon>
        <taxon>Alphaproteobacteria</taxon>
        <taxon>Hyphomicrobiales</taxon>
        <taxon>Methylobacteriaceae</taxon>
        <taxon>Microvirga</taxon>
    </lineage>
</organism>
<feature type="active site" description="Proton donor/acceptor" evidence="3">
    <location>
        <position position="239"/>
    </location>
</feature>
<comment type="caution">
    <text evidence="5">The sequence shown here is derived from an EMBL/GenBank/DDBJ whole genome shotgun (WGS) entry which is preliminary data.</text>
</comment>
<evidence type="ECO:0000313" key="6">
    <source>
        <dbReference type="Proteomes" id="UP000321085"/>
    </source>
</evidence>
<comment type="similarity">
    <text evidence="2">Belongs to the hyi family.</text>
</comment>
<evidence type="ECO:0000256" key="3">
    <source>
        <dbReference type="PIRSR" id="PIRSR006241-50"/>
    </source>
</evidence>
<gene>
    <name evidence="5" type="ORF">MAE02_01040</name>
</gene>
<dbReference type="AlphaFoldDB" id="A0A512BKF6"/>
<evidence type="ECO:0000313" key="5">
    <source>
        <dbReference type="EMBL" id="GEO12408.1"/>
    </source>
</evidence>
<feature type="active site" description="Proton donor/acceptor" evidence="3">
    <location>
        <position position="142"/>
    </location>
</feature>
<dbReference type="PIRSF" id="PIRSF006241">
    <property type="entry name" value="HyI"/>
    <property type="match status" value="1"/>
</dbReference>
<keyword evidence="1 2" id="KW-0413">Isomerase</keyword>
<dbReference type="PANTHER" id="PTHR43489:SF6">
    <property type="entry name" value="HYDROXYPYRUVATE ISOMERASE-RELATED"/>
    <property type="match status" value="1"/>
</dbReference>
<dbReference type="OrthoDB" id="9786584at2"/>
<dbReference type="Pfam" id="PF01261">
    <property type="entry name" value="AP_endonuc_2"/>
    <property type="match status" value="1"/>
</dbReference>
<dbReference type="InterPro" id="IPR050417">
    <property type="entry name" value="Sugar_Epim/Isomerase"/>
</dbReference>
<dbReference type="InterPro" id="IPR013022">
    <property type="entry name" value="Xyl_isomerase-like_TIM-brl"/>
</dbReference>
<reference evidence="5 6" key="1">
    <citation type="submission" date="2019-07" db="EMBL/GenBank/DDBJ databases">
        <title>Whole genome shotgun sequence of Microvirga aerophila NBRC 106136.</title>
        <authorList>
            <person name="Hosoyama A."/>
            <person name="Uohara A."/>
            <person name="Ohji S."/>
            <person name="Ichikawa N."/>
        </authorList>
    </citation>
    <scope>NUCLEOTIDE SEQUENCE [LARGE SCALE GENOMIC DNA]</scope>
    <source>
        <strain evidence="5 6">NBRC 106136</strain>
    </source>
</reference>
<evidence type="ECO:0000256" key="2">
    <source>
        <dbReference type="PIRNR" id="PIRNR006241"/>
    </source>
</evidence>
<dbReference type="GO" id="GO:0008903">
    <property type="term" value="F:hydroxypyruvate isomerase activity"/>
    <property type="evidence" value="ECO:0007669"/>
    <property type="project" value="TreeGrafter"/>
</dbReference>
<accession>A0A512BKF6</accession>